<keyword evidence="4" id="KW-1185">Reference proteome</keyword>
<dbReference type="AlphaFoldDB" id="A0A0C2JII7"/>
<feature type="signal peptide" evidence="2">
    <location>
        <begin position="1"/>
        <end position="19"/>
    </location>
</feature>
<organism evidence="3 4">
    <name type="scientific">Vibrio renipiscarius</name>
    <dbReference type="NCBI Taxonomy" id="1461322"/>
    <lineage>
        <taxon>Bacteria</taxon>
        <taxon>Pseudomonadati</taxon>
        <taxon>Pseudomonadota</taxon>
        <taxon>Gammaproteobacteria</taxon>
        <taxon>Vibrionales</taxon>
        <taxon>Vibrionaceae</taxon>
        <taxon>Vibrio</taxon>
    </lineage>
</organism>
<dbReference type="STRING" id="1461322.OJ16_17900"/>
<dbReference type="OrthoDB" id="5829988at2"/>
<protein>
    <submittedName>
        <fullName evidence="3">Uncharacterized protein</fullName>
    </submittedName>
</protein>
<evidence type="ECO:0000313" key="3">
    <source>
        <dbReference type="EMBL" id="KII76650.1"/>
    </source>
</evidence>
<gene>
    <name evidence="3" type="ORF">OJ16_17900</name>
</gene>
<feature type="chain" id="PRO_5009758616" evidence="2">
    <location>
        <begin position="20"/>
        <end position="330"/>
    </location>
</feature>
<name>A0A0C2JII7_9VIBR</name>
<evidence type="ECO:0000256" key="2">
    <source>
        <dbReference type="SAM" id="SignalP"/>
    </source>
</evidence>
<accession>A0A0C2JII7</accession>
<evidence type="ECO:0000256" key="1">
    <source>
        <dbReference type="SAM" id="MobiDB-lite"/>
    </source>
</evidence>
<keyword evidence="2" id="KW-0732">Signal</keyword>
<dbReference type="RefSeq" id="WP_040992621.1">
    <property type="nucleotide sequence ID" value="NZ_JTKH01000024.1"/>
</dbReference>
<dbReference type="EMBL" id="JTKH01000024">
    <property type="protein sequence ID" value="KII76650.1"/>
    <property type="molecule type" value="Genomic_DNA"/>
</dbReference>
<feature type="region of interest" description="Disordered" evidence="1">
    <location>
        <begin position="279"/>
        <end position="330"/>
    </location>
</feature>
<evidence type="ECO:0000313" key="4">
    <source>
        <dbReference type="Proteomes" id="UP000031672"/>
    </source>
</evidence>
<sequence length="330" mass="35805">MKKWVLFVALLCSPSILYAAQQVLKKSAIDALVTPTLLLGQGRYAQAADSFHQQSTMVLTLERKLGAKAMWQAAGLSEGLAAIAAEKNRDAIAYEYWANSVRYFLMSGSSWDQVQKTLHQEFEQSSTRLQVGISPGDAGVSLDSSWLQLFTLVEVWEDKLGYFSYRSPSSDLALEAEKSATLGDNSSSNGAQLRQYVPKKSLQLNEAFKDKQGFTPGAVDVTDVGSIPVRGSAFTVDTSVNASNEEKKEGKQAVSTINGSTTNEKVVATPLSEPAAFIEQEHSGHSTQTKQAEVEPKSEEKWISRGIAGTESGQAVEAVQRRGFAPAEEE</sequence>
<feature type="compositionally biased region" description="Basic and acidic residues" evidence="1">
    <location>
        <begin position="292"/>
        <end position="303"/>
    </location>
</feature>
<accession>A0A0C2NJZ2</accession>
<proteinExistence type="predicted"/>
<comment type="caution">
    <text evidence="3">The sequence shown here is derived from an EMBL/GenBank/DDBJ whole genome shotgun (WGS) entry which is preliminary data.</text>
</comment>
<dbReference type="Proteomes" id="UP000031672">
    <property type="component" value="Unassembled WGS sequence"/>
</dbReference>
<reference evidence="3 4" key="1">
    <citation type="submission" date="2014-11" db="EMBL/GenBank/DDBJ databases">
        <title>Draft Genome Sequence of Vibrio piscirenalis strains CECT 8603T and CECT 8604, two marine Gammaproteobacterium isolated from cultured gilthead sea bream (Sparus aurata).</title>
        <authorList>
            <person name="Arahal D.R."/>
            <person name="Rodrigo-Torres L."/>
            <person name="Lucena T."/>
            <person name="Pujalte M.J."/>
        </authorList>
    </citation>
    <scope>NUCLEOTIDE SEQUENCE [LARGE SCALE GENOMIC DNA]</scope>
    <source>
        <strain evidence="3 4">DCR 1-4-2</strain>
    </source>
</reference>